<keyword evidence="3" id="KW-0670">Pyruvate</keyword>
<dbReference type="STRING" id="29563.SAMN02983006_00977"/>
<dbReference type="EMBL" id="FOTI01000009">
    <property type="protein sequence ID" value="SFL36853.1"/>
    <property type="molecule type" value="Genomic_DNA"/>
</dbReference>
<dbReference type="Gene3D" id="3.40.250.10">
    <property type="entry name" value="Rhodanese-like domain"/>
    <property type="match status" value="2"/>
</dbReference>
<dbReference type="PROSITE" id="PS50206">
    <property type="entry name" value="RHODANESE_3"/>
    <property type="match status" value="2"/>
</dbReference>
<feature type="signal peptide" evidence="1">
    <location>
        <begin position="1"/>
        <end position="26"/>
    </location>
</feature>
<dbReference type="RefSeq" id="WP_089860552.1">
    <property type="nucleotide sequence ID" value="NZ_FOTI01000009.1"/>
</dbReference>
<evidence type="ECO:0000313" key="4">
    <source>
        <dbReference type="Proteomes" id="UP000199006"/>
    </source>
</evidence>
<dbReference type="SUPFAM" id="SSF52821">
    <property type="entry name" value="Rhodanese/Cell cycle control phosphatase"/>
    <property type="match status" value="2"/>
</dbReference>
<dbReference type="SMART" id="SM00450">
    <property type="entry name" value="RHOD"/>
    <property type="match status" value="2"/>
</dbReference>
<feature type="domain" description="Rhodanese" evidence="2">
    <location>
        <begin position="205"/>
        <end position="300"/>
    </location>
</feature>
<keyword evidence="4" id="KW-1185">Reference proteome</keyword>
<keyword evidence="1" id="KW-0732">Signal</keyword>
<protein>
    <submittedName>
        <fullName evidence="3">3-mercaptopyruvate sulfurtransferase SseA, contains two rhodanese domains</fullName>
    </submittedName>
</protein>
<dbReference type="GO" id="GO:0016740">
    <property type="term" value="F:transferase activity"/>
    <property type="evidence" value="ECO:0007669"/>
    <property type="project" value="UniProtKB-KW"/>
</dbReference>
<organism evidence="3 4">
    <name type="scientific">Halanaerobium salsuginis</name>
    <dbReference type="NCBI Taxonomy" id="29563"/>
    <lineage>
        <taxon>Bacteria</taxon>
        <taxon>Bacillati</taxon>
        <taxon>Bacillota</taxon>
        <taxon>Clostridia</taxon>
        <taxon>Halanaerobiales</taxon>
        <taxon>Halanaerobiaceae</taxon>
        <taxon>Halanaerobium</taxon>
    </lineage>
</organism>
<feature type="chain" id="PRO_5011549954" evidence="1">
    <location>
        <begin position="27"/>
        <end position="300"/>
    </location>
</feature>
<dbReference type="InterPro" id="IPR036873">
    <property type="entry name" value="Rhodanese-like_dom_sf"/>
</dbReference>
<gene>
    <name evidence="3" type="ORF">SAMN02983006_00977</name>
</gene>
<dbReference type="InterPro" id="IPR050229">
    <property type="entry name" value="GlpE_sulfurtransferase"/>
</dbReference>
<dbReference type="PANTHER" id="PTHR43031">
    <property type="entry name" value="FAD-DEPENDENT OXIDOREDUCTASE"/>
    <property type="match status" value="1"/>
</dbReference>
<feature type="domain" description="Rhodanese" evidence="2">
    <location>
        <begin position="60"/>
        <end position="149"/>
    </location>
</feature>
<evidence type="ECO:0000259" key="2">
    <source>
        <dbReference type="PROSITE" id="PS50206"/>
    </source>
</evidence>
<accession>A0A1I4H5C4</accession>
<dbReference type="Pfam" id="PF00581">
    <property type="entry name" value="Rhodanese"/>
    <property type="match status" value="2"/>
</dbReference>
<dbReference type="OrthoDB" id="9800872at2"/>
<keyword evidence="3" id="KW-0808">Transferase</keyword>
<proteinExistence type="predicted"/>
<evidence type="ECO:0000256" key="1">
    <source>
        <dbReference type="SAM" id="SignalP"/>
    </source>
</evidence>
<dbReference type="Proteomes" id="UP000199006">
    <property type="component" value="Unassembled WGS sequence"/>
</dbReference>
<sequence>MNKAKFLISIFVVLSSLLLVTGVVFAASAAVEDAVNNYFANLPADNGMIGEKAFIEKVNSGEDLFILDIRQADVYNEGHIKGAINVPWGPEAIPAALDKLPGDETIYVYCYTAQTANQTVALLNFAGFTAKSVRFGWNLGITKVDGYETAVETKANQLGAVTDYKVNSDLKAAIVDYYAGLADVSDTMFKNYKISEDMLKMALDSGSDLMVLSVRQPGDYAKGHIEGAINIPWGAGMEEYFGQLPEDQKIVVYCYTGQTAGQTVAGLRMLGYDAVSLNGGMGTAANDPYGWSNKGYEVVQ</sequence>
<dbReference type="CDD" id="cd00158">
    <property type="entry name" value="RHOD"/>
    <property type="match status" value="2"/>
</dbReference>
<dbReference type="AlphaFoldDB" id="A0A1I4H5C4"/>
<evidence type="ECO:0000313" key="3">
    <source>
        <dbReference type="EMBL" id="SFL36853.1"/>
    </source>
</evidence>
<name>A0A1I4H5C4_9FIRM</name>
<reference evidence="3 4" key="1">
    <citation type="submission" date="2016-10" db="EMBL/GenBank/DDBJ databases">
        <authorList>
            <person name="de Groot N.N."/>
        </authorList>
    </citation>
    <scope>NUCLEOTIDE SEQUENCE [LARGE SCALE GENOMIC DNA]</scope>
    <source>
        <strain evidence="3 4">ATCC 51327</strain>
    </source>
</reference>
<dbReference type="PANTHER" id="PTHR43031:SF16">
    <property type="entry name" value="OXIDOREDUCTASE"/>
    <property type="match status" value="1"/>
</dbReference>
<dbReference type="InterPro" id="IPR001763">
    <property type="entry name" value="Rhodanese-like_dom"/>
</dbReference>